<reference evidence="1 2" key="1">
    <citation type="submission" date="2019-11" db="EMBL/GenBank/DDBJ databases">
        <title>Comparative genomics of hydrocarbon-degrading Desulfosarcina strains.</title>
        <authorList>
            <person name="Watanabe M."/>
            <person name="Kojima H."/>
            <person name="Fukui M."/>
        </authorList>
    </citation>
    <scope>NUCLEOTIDE SEQUENCE [LARGE SCALE GENOMIC DNA]</scope>
    <source>
        <strain evidence="1 2">28bB2T</strain>
    </source>
</reference>
<dbReference type="RefSeq" id="WP_155321674.1">
    <property type="nucleotide sequence ID" value="NZ_AP021876.1"/>
</dbReference>
<gene>
    <name evidence="1" type="ORF">DSCO28_13960</name>
</gene>
<accession>A0A5K7ZPG9</accession>
<dbReference type="AlphaFoldDB" id="A0A5K7ZPG9"/>
<dbReference type="EMBL" id="AP021876">
    <property type="protein sequence ID" value="BBO80830.1"/>
    <property type="molecule type" value="Genomic_DNA"/>
</dbReference>
<proteinExistence type="predicted"/>
<name>A0A5K7ZPG9_9BACT</name>
<sequence>MKKVVEKLRAEKASIELKKAEMQGRQSEEIEEAYRTGMRVAAKWIRGASYQEVKDVVKRPNARHDADYFSFMRSIYFTSLEKICPEESKQFKWIYNEAFLNGWREEVNNIWESIKDEVNR</sequence>
<evidence type="ECO:0000313" key="2">
    <source>
        <dbReference type="Proteomes" id="UP000425960"/>
    </source>
</evidence>
<dbReference type="KEGG" id="dov:DSCO28_13960"/>
<dbReference type="Proteomes" id="UP000425960">
    <property type="component" value="Chromosome"/>
</dbReference>
<evidence type="ECO:0000313" key="1">
    <source>
        <dbReference type="EMBL" id="BBO80830.1"/>
    </source>
</evidence>
<organism evidence="1 2">
    <name type="scientific">Desulfosarcina ovata subsp. sediminis</name>
    <dbReference type="NCBI Taxonomy" id="885957"/>
    <lineage>
        <taxon>Bacteria</taxon>
        <taxon>Pseudomonadati</taxon>
        <taxon>Thermodesulfobacteriota</taxon>
        <taxon>Desulfobacteria</taxon>
        <taxon>Desulfobacterales</taxon>
        <taxon>Desulfosarcinaceae</taxon>
        <taxon>Desulfosarcina</taxon>
    </lineage>
</organism>
<protein>
    <submittedName>
        <fullName evidence="1">Uncharacterized protein</fullName>
    </submittedName>
</protein>